<organism evidence="2 3">
    <name type="scientific">Thamnocephalis sphaerospora</name>
    <dbReference type="NCBI Taxonomy" id="78915"/>
    <lineage>
        <taxon>Eukaryota</taxon>
        <taxon>Fungi</taxon>
        <taxon>Fungi incertae sedis</taxon>
        <taxon>Zoopagomycota</taxon>
        <taxon>Zoopagomycotina</taxon>
        <taxon>Zoopagomycetes</taxon>
        <taxon>Zoopagales</taxon>
        <taxon>Sigmoideomycetaceae</taxon>
        <taxon>Thamnocephalis</taxon>
    </lineage>
</organism>
<accession>A0A4P9XSV7</accession>
<name>A0A4P9XSV7_9FUNG</name>
<sequence length="1528" mass="166894">MERLTKVFAQAARGNRPSLRLAVDNQHSGMHLARPYYHSHAGNAQTLNHKSFLAGGRPATRDLHFTAENSESAITGIAAYQLTDLAARGVWLVVMWDITVALEEQRIALELVNIPYGWQSRKAADLLGETGVGSECLAQDVATDMLDSLLVCTLAQGLGTNNLLDGLQCAAETRQLQGFQTASQPLHRYYRLDSGLNFVAQAALVHKNDLFLRIVLTEQCLQDCDSLFSGPVPFSWLDNQQDLIIAQQKIQLATQAKSLLRPTVASSQCSSSRATLTGSKGLGRGLAQHARWAVRHVSSTIASKSTRIDVEESVELVMPRSWALYESGHCTNESAIPSAMLQSAELSSLEYSACEALVAPQHAQLYSTPLEQANDMANRLPMANMETHHHCSMVLAVRNAHSGLRLIQPKHRYLRSVCTPEPAEQLGPGDTAEMLVLPESGVRSRGYLVYRMVSTEGTTSHDTPHVCLTIGYELSSGRLKRAFVDVVHVDSIRIAKGEPQYQELFKLLGKEVRRGADGHPNWQGHLEVGTAGLLIGCALATHLVEDRLNRLEVALVHLPPPSTAPKSILPPLWLSVGGPRYATDAGIRTRRQLIQWVAEINVQAKMLAKSGQASVPAMSSVFVMENQHSKWLLKLHAQSSSITRSLSAVDSLASSTSIVPYSADGFASMRSKGGSLSYNHVVYHLARKPSKKAGPPNNMRYSGSEEKCSHYMVVAWSSSKAGKSGYALEFLHAEPSLEATSWSFHCTVLMLMALGRTERGHRICRNGLNCVYSKQKQRQRSWDVSTSDPEKAIAICAVAHMDFGKTPALFVSLRNTAPPSMHTLSLPDYPKEHCMPRLSIRMENNHPHVLLDDYRSYLVGCELFEPASHHSYIDSLLERGSVRTLCFAPTSTRQLGVITFNVKSRSALDGRCCLVVAWRLSPRSGHDVTFYACMVTKNDAKSVEAAARLPPNLYSAVYGKQDQSYTNQENGLLADGTVYTIQVNLHHRAADGALEAAVSLTGDLMSRAAYATGISRNVANRAYAESQSTAGESILCCVQNLHRNMALRDIQMCALRGKTVQEPSQSYMPPGRAVLVRMCAMRARSNDYSQGVSGMLVARLECVEKADKDCCMFLLAGWDTSNERRIFSADVIRINDSEVRRHLRNGAELPSFFQRYVVPRLRGSIGNNIQRRYTFSALPGLYMSALIESHIASNSWRLEVTLRRVDEPAPGILSASPMLTGPRDLRRAEDQWPLTTLLARNASSGSAASVQEVAAVASSDSDAFTSSSSLLWESSWCTSSSHNSTSMQGCDTDASSLEASERQKDAAYSARPATDSPTASVPVLHTYGMAPGASAGMVQESASLVIELEGTLPCASLTYLGMHQASGALPTAYSTSPALATLRVTGPVRWEIPAATPGALPRLSANTGEEHTRLDITLLYALTIHRSSRSEPLLPSTLLLLRIAADKEDEEYHRCALGIAAQHNNTVGGTESSIAREAQQLYSAVRCRPVSGEARRAITIAPTYTLGVRSIFSHSVTSRLRIILRMES</sequence>
<evidence type="ECO:0000256" key="1">
    <source>
        <dbReference type="SAM" id="MobiDB-lite"/>
    </source>
</evidence>
<dbReference type="EMBL" id="KZ992531">
    <property type="protein sequence ID" value="RKP09223.1"/>
    <property type="molecule type" value="Genomic_DNA"/>
</dbReference>
<feature type="compositionally biased region" description="Polar residues" evidence="1">
    <location>
        <begin position="1287"/>
        <end position="1298"/>
    </location>
</feature>
<proteinExistence type="predicted"/>
<feature type="region of interest" description="Disordered" evidence="1">
    <location>
        <begin position="1282"/>
        <end position="1319"/>
    </location>
</feature>
<dbReference type="Proteomes" id="UP000271241">
    <property type="component" value="Unassembled WGS sequence"/>
</dbReference>
<protein>
    <submittedName>
        <fullName evidence="2">Uncharacterized protein</fullName>
    </submittedName>
</protein>
<keyword evidence="3" id="KW-1185">Reference proteome</keyword>
<reference evidence="3" key="1">
    <citation type="journal article" date="2018" name="Nat. Microbiol.">
        <title>Leveraging single-cell genomics to expand the fungal tree of life.</title>
        <authorList>
            <person name="Ahrendt S.R."/>
            <person name="Quandt C.A."/>
            <person name="Ciobanu D."/>
            <person name="Clum A."/>
            <person name="Salamov A."/>
            <person name="Andreopoulos B."/>
            <person name="Cheng J.F."/>
            <person name="Woyke T."/>
            <person name="Pelin A."/>
            <person name="Henrissat B."/>
            <person name="Reynolds N.K."/>
            <person name="Benny G.L."/>
            <person name="Smith M.E."/>
            <person name="James T.Y."/>
            <person name="Grigoriev I.V."/>
        </authorList>
    </citation>
    <scope>NUCLEOTIDE SEQUENCE [LARGE SCALE GENOMIC DNA]</scope>
    <source>
        <strain evidence="3">RSA 1356</strain>
    </source>
</reference>
<evidence type="ECO:0000313" key="2">
    <source>
        <dbReference type="EMBL" id="RKP09223.1"/>
    </source>
</evidence>
<evidence type="ECO:0000313" key="3">
    <source>
        <dbReference type="Proteomes" id="UP000271241"/>
    </source>
</evidence>
<gene>
    <name evidence="2" type="ORF">THASP1DRAFT_28995</name>
</gene>